<protein>
    <submittedName>
        <fullName evidence="1">Uncharacterized protein</fullName>
    </submittedName>
</protein>
<evidence type="ECO:0000313" key="2">
    <source>
        <dbReference type="Proteomes" id="UP000030764"/>
    </source>
</evidence>
<gene>
    <name evidence="1" type="ORF">M513_02741</name>
</gene>
<reference evidence="1 2" key="1">
    <citation type="journal article" date="2014" name="Nat. Genet.">
        <title>Genome and transcriptome of the porcine whipworm Trichuris suis.</title>
        <authorList>
            <person name="Jex A.R."/>
            <person name="Nejsum P."/>
            <person name="Schwarz E.M."/>
            <person name="Hu L."/>
            <person name="Young N.D."/>
            <person name="Hall R.S."/>
            <person name="Korhonen P.K."/>
            <person name="Liao S."/>
            <person name="Thamsborg S."/>
            <person name="Xia J."/>
            <person name="Xu P."/>
            <person name="Wang S."/>
            <person name="Scheerlinck J.P."/>
            <person name="Hofmann A."/>
            <person name="Sternberg P.W."/>
            <person name="Wang J."/>
            <person name="Gasser R.B."/>
        </authorList>
    </citation>
    <scope>NUCLEOTIDE SEQUENCE [LARGE SCALE GENOMIC DNA]</scope>
    <source>
        <strain evidence="1">DCEP-RM93M</strain>
    </source>
</reference>
<dbReference type="AlphaFoldDB" id="A0A085MGE0"/>
<keyword evidence="2" id="KW-1185">Reference proteome</keyword>
<accession>A0A085MGE0</accession>
<dbReference type="EMBL" id="KL363194">
    <property type="protein sequence ID" value="KFD56286.1"/>
    <property type="molecule type" value="Genomic_DNA"/>
</dbReference>
<evidence type="ECO:0000313" key="1">
    <source>
        <dbReference type="EMBL" id="KFD56286.1"/>
    </source>
</evidence>
<dbReference type="Proteomes" id="UP000030764">
    <property type="component" value="Unassembled WGS sequence"/>
</dbReference>
<organism evidence="1 2">
    <name type="scientific">Trichuris suis</name>
    <name type="common">pig whipworm</name>
    <dbReference type="NCBI Taxonomy" id="68888"/>
    <lineage>
        <taxon>Eukaryota</taxon>
        <taxon>Metazoa</taxon>
        <taxon>Ecdysozoa</taxon>
        <taxon>Nematoda</taxon>
        <taxon>Enoplea</taxon>
        <taxon>Dorylaimia</taxon>
        <taxon>Trichinellida</taxon>
        <taxon>Trichuridae</taxon>
        <taxon>Trichuris</taxon>
    </lineage>
</organism>
<proteinExistence type="predicted"/>
<sequence>MQHTHQILPIRLPAVVGVVSGPADQEPAHLEAANSPACPVLEIKSGNICSDLVRSVISKMASAPPAQRKRKLNDEGRVFQEKWEFTTVNGKIHCLICSNSIATPKELEFEKIL</sequence>
<name>A0A085MGE0_9BILA</name>